<dbReference type="KEGG" id="eiv:EIN_328200"/>
<evidence type="ECO:0000313" key="3">
    <source>
        <dbReference type="EMBL" id="ELP86153.1"/>
    </source>
</evidence>
<evidence type="ECO:0000256" key="1">
    <source>
        <dbReference type="SAM" id="MobiDB-lite"/>
    </source>
</evidence>
<dbReference type="Pfam" id="PF07534">
    <property type="entry name" value="TLD"/>
    <property type="match status" value="1"/>
</dbReference>
<feature type="compositionally biased region" description="Basic and acidic residues" evidence="1">
    <location>
        <begin position="197"/>
        <end position="209"/>
    </location>
</feature>
<dbReference type="InterPro" id="IPR006571">
    <property type="entry name" value="TLDc_dom"/>
</dbReference>
<dbReference type="Proteomes" id="UP000014680">
    <property type="component" value="Unassembled WGS sequence"/>
</dbReference>
<dbReference type="GeneID" id="14885105"/>
<organism evidence="3 4">
    <name type="scientific">Entamoeba invadens IP1</name>
    <dbReference type="NCBI Taxonomy" id="370355"/>
    <lineage>
        <taxon>Eukaryota</taxon>
        <taxon>Amoebozoa</taxon>
        <taxon>Evosea</taxon>
        <taxon>Archamoebae</taxon>
        <taxon>Mastigamoebida</taxon>
        <taxon>Entamoebidae</taxon>
        <taxon>Entamoeba</taxon>
    </lineage>
</organism>
<reference evidence="3 4" key="1">
    <citation type="submission" date="2012-10" db="EMBL/GenBank/DDBJ databases">
        <authorList>
            <person name="Zafar N."/>
            <person name="Inman J."/>
            <person name="Hall N."/>
            <person name="Lorenzi H."/>
            <person name="Caler E."/>
        </authorList>
    </citation>
    <scope>NUCLEOTIDE SEQUENCE [LARGE SCALE GENOMIC DNA]</scope>
    <source>
        <strain evidence="3 4">IP1</strain>
    </source>
</reference>
<feature type="compositionally biased region" description="Basic and acidic residues" evidence="1">
    <location>
        <begin position="149"/>
        <end position="167"/>
    </location>
</feature>
<evidence type="ECO:0000259" key="2">
    <source>
        <dbReference type="Pfam" id="PF07534"/>
    </source>
</evidence>
<keyword evidence="4" id="KW-1185">Reference proteome</keyword>
<dbReference type="VEuPathDB" id="AmoebaDB:EIN_328200"/>
<feature type="domain" description="TLDc" evidence="2">
    <location>
        <begin position="208"/>
        <end position="378"/>
    </location>
</feature>
<sequence>MEILVEEVLKSCQELKTKLSEYFKYKDTINTVDNIKLPLEDRIKYAESLFTQLETNYQQGHATKLLLTQFQVRLSSLLGVIQKEISTFDDGSFNYNTTIDVLVSLETQRLNEKKLELQKSFDSIVSVTSEKINNLMKLKKASEGQKNTKKSEETEVVLRGENQKSEPPDLTNNSQNSKIEMSPLFDQTESSQNSQKLTEKVEKSPTKKNSIVEKSEVEKLREWTGLRHKVLVFDSAVNDWSVGSSVFNDKICDLPNLVFFIETAEKDLFGGYIESGVSECAECYYNYNYDQNAFIFSMRIGGVETKKKYVIKKEAANHAFCVLEKNHTFLFGFGGGHDICVYKDGQMGSYCKASTFTAQSGQLCTNNKFKPVRVVVYQMK</sequence>
<accession>A0A0A1U0Y2</accession>
<evidence type="ECO:0000313" key="4">
    <source>
        <dbReference type="Proteomes" id="UP000014680"/>
    </source>
</evidence>
<feature type="region of interest" description="Disordered" evidence="1">
    <location>
        <begin position="139"/>
        <end position="209"/>
    </location>
</feature>
<proteinExistence type="predicted"/>
<gene>
    <name evidence="3" type="ORF">EIN_328200</name>
</gene>
<dbReference type="RefSeq" id="XP_004185499.1">
    <property type="nucleotide sequence ID" value="XM_004185451.1"/>
</dbReference>
<protein>
    <recommendedName>
        <fullName evidence="2">TLDc domain-containing protein</fullName>
    </recommendedName>
</protein>
<name>A0A0A1U0Y2_ENTIV</name>
<dbReference type="AlphaFoldDB" id="A0A0A1U0Y2"/>
<dbReference type="EMBL" id="KB207015">
    <property type="protein sequence ID" value="ELP86153.1"/>
    <property type="molecule type" value="Genomic_DNA"/>
</dbReference>
<feature type="compositionally biased region" description="Polar residues" evidence="1">
    <location>
        <begin position="170"/>
        <end position="196"/>
    </location>
</feature>